<evidence type="ECO:0000256" key="5">
    <source>
        <dbReference type="SAM" id="Phobius"/>
    </source>
</evidence>
<reference evidence="6 8" key="1">
    <citation type="submission" date="2016-10" db="EMBL/GenBank/DDBJ databases">
        <authorList>
            <person name="de Groot N.N."/>
        </authorList>
    </citation>
    <scope>NUCLEOTIDE SEQUENCE [LARGE SCALE GENOMIC DNA]</scope>
    <source>
        <strain evidence="6 8">R5</strain>
    </source>
</reference>
<feature type="transmembrane region" description="Helical" evidence="5">
    <location>
        <begin position="52"/>
        <end position="73"/>
    </location>
</feature>
<keyword evidence="9" id="KW-1185">Reference proteome</keyword>
<keyword evidence="2 5" id="KW-0812">Transmembrane</keyword>
<feature type="transmembrane region" description="Helical" evidence="5">
    <location>
        <begin position="12"/>
        <end position="40"/>
    </location>
</feature>
<dbReference type="Proteomes" id="UP000199245">
    <property type="component" value="Unassembled WGS sequence"/>
</dbReference>
<dbReference type="RefSeq" id="WP_076825607.1">
    <property type="nucleotide sequence ID" value="NZ_CP121646.1"/>
</dbReference>
<dbReference type="Pfam" id="PF04279">
    <property type="entry name" value="IspA"/>
    <property type="match status" value="1"/>
</dbReference>
<dbReference type="InterPro" id="IPR006008">
    <property type="entry name" value="YciB"/>
</dbReference>
<feature type="transmembrane region" description="Helical" evidence="5">
    <location>
        <begin position="147"/>
        <end position="170"/>
    </location>
</feature>
<dbReference type="PANTHER" id="PTHR36917">
    <property type="entry name" value="INTRACELLULAR SEPTATION PROTEIN A-RELATED"/>
    <property type="match status" value="1"/>
</dbReference>
<sequence>MKSVFARLASDFLSTIVFLVVYFATDNVLIATGVAIAGAIAQVVYARVKGQALGYMTWASLGLVIVLGGATLFTNDPRFVLAKPAIGHIAIGAIMLKRGWMLRYLPPIVTETIPEYATLAGYAWAGLMFILAAGTVAIAATGDMKLWAFYVSVVLVGAKIAAFAIQYVAFRVLVGSRLRAAARA</sequence>
<reference evidence="7 9" key="2">
    <citation type="submission" date="2023-04" db="EMBL/GenBank/DDBJ databases">
        <title>Australian commercial rhizobial inoculants.</title>
        <authorList>
            <person name="Kohlmeier M.G."/>
            <person name="O'Hara G.W."/>
            <person name="Colombi E."/>
            <person name="Ramsay J.P."/>
            <person name="Terpolilli J."/>
        </authorList>
    </citation>
    <scope>NUCLEOTIDE SEQUENCE [LARGE SCALE GENOMIC DNA]</scope>
    <source>
        <strain evidence="7 9">CB627</strain>
    </source>
</reference>
<evidence type="ECO:0000313" key="6">
    <source>
        <dbReference type="EMBL" id="SDE19985.1"/>
    </source>
</evidence>
<dbReference type="PANTHER" id="PTHR36917:SF1">
    <property type="entry name" value="INNER MEMBRANE-SPANNING PROTEIN YCIB"/>
    <property type="match status" value="1"/>
</dbReference>
<dbReference type="Proteomes" id="UP001221546">
    <property type="component" value="Chromosome"/>
</dbReference>
<evidence type="ECO:0000313" key="9">
    <source>
        <dbReference type="Proteomes" id="UP001221546"/>
    </source>
</evidence>
<evidence type="ECO:0000313" key="8">
    <source>
        <dbReference type="Proteomes" id="UP000199245"/>
    </source>
</evidence>
<organism evidence="6 8">
    <name type="scientific">Bradyrhizobium brasilense</name>
    <dbReference type="NCBI Taxonomy" id="1419277"/>
    <lineage>
        <taxon>Bacteria</taxon>
        <taxon>Pseudomonadati</taxon>
        <taxon>Pseudomonadota</taxon>
        <taxon>Alphaproteobacteria</taxon>
        <taxon>Hyphomicrobiales</taxon>
        <taxon>Nitrobacteraceae</taxon>
        <taxon>Bradyrhizobium</taxon>
    </lineage>
</organism>
<proteinExistence type="predicted"/>
<evidence type="ECO:0000256" key="3">
    <source>
        <dbReference type="ARBA" id="ARBA00022989"/>
    </source>
</evidence>
<keyword evidence="3 5" id="KW-1133">Transmembrane helix</keyword>
<evidence type="ECO:0000313" key="7">
    <source>
        <dbReference type="EMBL" id="WFU67099.1"/>
    </source>
</evidence>
<keyword evidence="1" id="KW-1003">Cell membrane</keyword>
<feature type="transmembrane region" description="Helical" evidence="5">
    <location>
        <begin position="79"/>
        <end position="96"/>
    </location>
</feature>
<keyword evidence="4 5" id="KW-0472">Membrane</keyword>
<evidence type="ECO:0000256" key="1">
    <source>
        <dbReference type="ARBA" id="ARBA00022475"/>
    </source>
</evidence>
<feature type="transmembrane region" description="Helical" evidence="5">
    <location>
        <begin position="116"/>
        <end position="141"/>
    </location>
</feature>
<name>A0A1R1R7X6_9BRAD</name>
<dbReference type="AlphaFoldDB" id="A0A1R1R7X6"/>
<protein>
    <submittedName>
        <fullName evidence="6">Intracellular septation protein A</fullName>
    </submittedName>
    <submittedName>
        <fullName evidence="7">Septation protein IspZ</fullName>
    </submittedName>
</protein>
<evidence type="ECO:0000256" key="2">
    <source>
        <dbReference type="ARBA" id="ARBA00022692"/>
    </source>
</evidence>
<dbReference type="GO" id="GO:0005886">
    <property type="term" value="C:plasma membrane"/>
    <property type="evidence" value="ECO:0007669"/>
    <property type="project" value="TreeGrafter"/>
</dbReference>
<accession>A0A1R1R7X6</accession>
<accession>A0A1G7B161</accession>
<evidence type="ECO:0000256" key="4">
    <source>
        <dbReference type="ARBA" id="ARBA00023136"/>
    </source>
</evidence>
<dbReference type="EMBL" id="FMZW01000021">
    <property type="protein sequence ID" value="SDE19985.1"/>
    <property type="molecule type" value="Genomic_DNA"/>
</dbReference>
<dbReference type="EMBL" id="CP121646">
    <property type="protein sequence ID" value="WFU67099.1"/>
    <property type="molecule type" value="Genomic_DNA"/>
</dbReference>
<gene>
    <name evidence="7" type="ORF">QA636_17055</name>
    <name evidence="6" type="ORF">SAMN05216337_1021123</name>
</gene>